<name>A0A9Q9AQJ7_9PEZI</name>
<accession>A0A9Q9AQJ7</accession>
<sequence>MCLCTAEVYLKQDGLMGSRRWSATGGPHESHNPNLAYALRNVMNGQQLLPSYGTQWYTTGFLQPQHRKPCPQEVVDSMQ</sequence>
<organism evidence="1 2">
    <name type="scientific">Septoria linicola</name>
    <dbReference type="NCBI Taxonomy" id="215465"/>
    <lineage>
        <taxon>Eukaryota</taxon>
        <taxon>Fungi</taxon>
        <taxon>Dikarya</taxon>
        <taxon>Ascomycota</taxon>
        <taxon>Pezizomycotina</taxon>
        <taxon>Dothideomycetes</taxon>
        <taxon>Dothideomycetidae</taxon>
        <taxon>Mycosphaerellales</taxon>
        <taxon>Mycosphaerellaceae</taxon>
        <taxon>Septoria</taxon>
    </lineage>
</organism>
<dbReference type="AlphaFoldDB" id="A0A9Q9AQJ7"/>
<protein>
    <submittedName>
        <fullName evidence="1">Uncharacterized protein</fullName>
    </submittedName>
</protein>
<dbReference type="Proteomes" id="UP001056384">
    <property type="component" value="Chromosome 2"/>
</dbReference>
<dbReference type="EMBL" id="CP099419">
    <property type="protein sequence ID" value="USW48986.1"/>
    <property type="molecule type" value="Genomic_DNA"/>
</dbReference>
<proteinExistence type="predicted"/>
<keyword evidence="2" id="KW-1185">Reference proteome</keyword>
<reference evidence="1" key="1">
    <citation type="submission" date="2022-06" db="EMBL/GenBank/DDBJ databases">
        <title>Complete genome sequences of two strains of the flax pathogen Septoria linicola.</title>
        <authorList>
            <person name="Lapalu N."/>
            <person name="Simon A."/>
            <person name="Demenou B."/>
            <person name="Paumier D."/>
            <person name="Guillot M.-P."/>
            <person name="Gout L."/>
            <person name="Valade R."/>
        </authorList>
    </citation>
    <scope>NUCLEOTIDE SEQUENCE</scope>
    <source>
        <strain evidence="1">SE15195</strain>
    </source>
</reference>
<evidence type="ECO:0000313" key="1">
    <source>
        <dbReference type="EMBL" id="USW48986.1"/>
    </source>
</evidence>
<gene>
    <name evidence="1" type="ORF">Slin15195_G023050</name>
</gene>
<evidence type="ECO:0000313" key="2">
    <source>
        <dbReference type="Proteomes" id="UP001056384"/>
    </source>
</evidence>